<proteinExistence type="inferred from homology"/>
<evidence type="ECO:0000256" key="5">
    <source>
        <dbReference type="ARBA" id="ARBA00022989"/>
    </source>
</evidence>
<feature type="transmembrane region" description="Helical" evidence="7">
    <location>
        <begin position="68"/>
        <end position="89"/>
    </location>
</feature>
<comment type="caution">
    <text evidence="9">The sequence shown here is derived from an EMBL/GenBank/DDBJ whole genome shotgun (WGS) entry which is preliminary data.</text>
</comment>
<dbReference type="PANTHER" id="PTHR30506:SF3">
    <property type="entry name" value="UPF0126 INNER MEMBRANE PROTEIN YADS-RELATED"/>
    <property type="match status" value="1"/>
</dbReference>
<comment type="subcellular location">
    <subcellularLocation>
        <location evidence="1">Cell membrane</location>
        <topology evidence="1">Multi-pass membrane protein</topology>
    </subcellularLocation>
</comment>
<keyword evidence="6 7" id="KW-0472">Membrane</keyword>
<name>A0A8J6J3Z2_9FIRM</name>
<evidence type="ECO:0000256" key="7">
    <source>
        <dbReference type="SAM" id="Phobius"/>
    </source>
</evidence>
<evidence type="ECO:0000313" key="9">
    <source>
        <dbReference type="EMBL" id="MBC5716771.1"/>
    </source>
</evidence>
<organism evidence="9 10">
    <name type="scientific">Flintibacter faecis</name>
    <dbReference type="NCBI Taxonomy" id="2763047"/>
    <lineage>
        <taxon>Bacteria</taxon>
        <taxon>Bacillati</taxon>
        <taxon>Bacillota</taxon>
        <taxon>Clostridia</taxon>
        <taxon>Eubacteriales</taxon>
        <taxon>Flintibacter</taxon>
    </lineage>
</organism>
<dbReference type="InterPro" id="IPR005115">
    <property type="entry name" value="Gly_transporter"/>
</dbReference>
<dbReference type="RefSeq" id="WP_186878124.1">
    <property type="nucleotide sequence ID" value="NZ_JACOPN010000003.1"/>
</dbReference>
<keyword evidence="4 7" id="KW-0812">Transmembrane</keyword>
<evidence type="ECO:0000256" key="2">
    <source>
        <dbReference type="ARBA" id="ARBA00008193"/>
    </source>
</evidence>
<evidence type="ECO:0000256" key="1">
    <source>
        <dbReference type="ARBA" id="ARBA00004651"/>
    </source>
</evidence>
<sequence>MHFDADTLMNAADMLGTVAFSISGAMTAIQRGLDLFGVFTLGIATALGGGIVRDIILGRCPPAAFVDWEYLVMAALAAWAVFLFGWYTSRGERPVSFRDSQFLNVCDAIGLGVFSVIGVQATIDAGYVENPFFCIFLGLTTGVGGGVLRDVLSCTTPAILRKHFYAMASLVGALSYYCVWPAYPSGSIFFTTGLVVFLRVMAYRYRWELPRLPFEEPKNKPET</sequence>
<dbReference type="GO" id="GO:0005886">
    <property type="term" value="C:plasma membrane"/>
    <property type="evidence" value="ECO:0007669"/>
    <property type="project" value="UniProtKB-SubCell"/>
</dbReference>
<dbReference type="PANTHER" id="PTHR30506">
    <property type="entry name" value="INNER MEMBRANE PROTEIN"/>
    <property type="match status" value="1"/>
</dbReference>
<keyword evidence="5 7" id="KW-1133">Transmembrane helix</keyword>
<reference evidence="9" key="1">
    <citation type="submission" date="2020-08" db="EMBL/GenBank/DDBJ databases">
        <title>Genome public.</title>
        <authorList>
            <person name="Liu C."/>
            <person name="Sun Q."/>
        </authorList>
    </citation>
    <scope>NUCLEOTIDE SEQUENCE</scope>
    <source>
        <strain evidence="9">BX5</strain>
    </source>
</reference>
<evidence type="ECO:0000259" key="8">
    <source>
        <dbReference type="Pfam" id="PF03458"/>
    </source>
</evidence>
<evidence type="ECO:0000256" key="4">
    <source>
        <dbReference type="ARBA" id="ARBA00022692"/>
    </source>
</evidence>
<feature type="transmembrane region" description="Helical" evidence="7">
    <location>
        <begin position="101"/>
        <end position="123"/>
    </location>
</feature>
<dbReference type="EMBL" id="JACOPN010000003">
    <property type="protein sequence ID" value="MBC5716771.1"/>
    <property type="molecule type" value="Genomic_DNA"/>
</dbReference>
<keyword evidence="10" id="KW-1185">Reference proteome</keyword>
<accession>A0A8J6J3Z2</accession>
<gene>
    <name evidence="9" type="ORF">H8S55_05460</name>
</gene>
<dbReference type="Pfam" id="PF03458">
    <property type="entry name" value="Gly_transporter"/>
    <property type="match status" value="2"/>
</dbReference>
<dbReference type="Proteomes" id="UP000602260">
    <property type="component" value="Unassembled WGS sequence"/>
</dbReference>
<evidence type="ECO:0000256" key="3">
    <source>
        <dbReference type="ARBA" id="ARBA00022475"/>
    </source>
</evidence>
<comment type="similarity">
    <text evidence="2">Belongs to the UPF0126 family.</text>
</comment>
<feature type="domain" description="Glycine transporter" evidence="8">
    <location>
        <begin position="105"/>
        <end position="180"/>
    </location>
</feature>
<protein>
    <submittedName>
        <fullName evidence="9">Trimeric intracellular cation channel family protein</fullName>
    </submittedName>
</protein>
<evidence type="ECO:0000256" key="6">
    <source>
        <dbReference type="ARBA" id="ARBA00023136"/>
    </source>
</evidence>
<feature type="transmembrane region" description="Helical" evidence="7">
    <location>
        <begin position="36"/>
        <end position="56"/>
    </location>
</feature>
<feature type="domain" description="Glycine transporter" evidence="8">
    <location>
        <begin position="11"/>
        <end position="84"/>
    </location>
</feature>
<evidence type="ECO:0000313" key="10">
    <source>
        <dbReference type="Proteomes" id="UP000602260"/>
    </source>
</evidence>
<keyword evidence="3" id="KW-1003">Cell membrane</keyword>
<dbReference type="AlphaFoldDB" id="A0A8J6J3Z2"/>